<protein>
    <recommendedName>
        <fullName evidence="9">Putative DNA 3'-5' helicase Rad25</fullName>
        <ecNumber evidence="9">5.6.2.4</ecNumber>
    </recommendedName>
</protein>
<dbReference type="Proteomes" id="UP000281564">
    <property type="component" value="Unassembled WGS sequence"/>
</dbReference>
<dbReference type="RefSeq" id="WP_120083496.1">
    <property type="nucleotide sequence ID" value="NZ_QMDW01000003.1"/>
</dbReference>
<proteinExistence type="inferred from homology"/>
<dbReference type="SMART" id="SM00490">
    <property type="entry name" value="HELICc"/>
    <property type="match status" value="1"/>
</dbReference>
<feature type="compositionally biased region" description="Low complexity" evidence="10">
    <location>
        <begin position="16"/>
        <end position="33"/>
    </location>
</feature>
<comment type="catalytic activity">
    <reaction evidence="8 9">
        <text>ATP + H2O = ADP + phosphate + H(+)</text>
        <dbReference type="Rhea" id="RHEA:13065"/>
        <dbReference type="ChEBI" id="CHEBI:15377"/>
        <dbReference type="ChEBI" id="CHEBI:15378"/>
        <dbReference type="ChEBI" id="CHEBI:30616"/>
        <dbReference type="ChEBI" id="CHEBI:43474"/>
        <dbReference type="ChEBI" id="CHEBI:456216"/>
        <dbReference type="EC" id="5.6.2.4"/>
    </reaction>
</comment>
<dbReference type="InterPro" id="IPR050615">
    <property type="entry name" value="ATP-dep_DNA_Helicase"/>
</dbReference>
<keyword evidence="3 9" id="KW-0378">Hydrolase</keyword>
<evidence type="ECO:0000256" key="8">
    <source>
        <dbReference type="ARBA" id="ARBA00048988"/>
    </source>
</evidence>
<name>A0A3A6Q2E5_9EURY</name>
<evidence type="ECO:0000259" key="11">
    <source>
        <dbReference type="PROSITE" id="PS51192"/>
    </source>
</evidence>
<reference evidence="13 14" key="1">
    <citation type="submission" date="2018-06" db="EMBL/GenBank/DDBJ databases">
        <title>Halonotius sp. F13-13 a new haloarchaeeon isolated from a solar saltern from Isla Cristina, Huelva, Spain.</title>
        <authorList>
            <person name="Duran-Viseras A."/>
            <person name="Sanchez-Porro C."/>
            <person name="Ventosa A."/>
        </authorList>
    </citation>
    <scope>NUCLEOTIDE SEQUENCE [LARGE SCALE GENOMIC DNA]</scope>
    <source>
        <strain evidence="13 14">CECT 7525</strain>
    </source>
</reference>
<evidence type="ECO:0000256" key="7">
    <source>
        <dbReference type="ARBA" id="ARBA00034617"/>
    </source>
</evidence>
<keyword evidence="4 9" id="KW-0347">Helicase</keyword>
<evidence type="ECO:0000313" key="13">
    <source>
        <dbReference type="EMBL" id="RJX51208.1"/>
    </source>
</evidence>
<evidence type="ECO:0000256" key="2">
    <source>
        <dbReference type="ARBA" id="ARBA00022741"/>
    </source>
</evidence>
<dbReference type="PROSITE" id="PS51192">
    <property type="entry name" value="HELICASE_ATP_BIND_1"/>
    <property type="match status" value="1"/>
</dbReference>
<dbReference type="InterPro" id="IPR006935">
    <property type="entry name" value="Helicase/UvrB_N"/>
</dbReference>
<dbReference type="Gene3D" id="3.40.50.300">
    <property type="entry name" value="P-loop containing nucleotide triphosphate hydrolases"/>
    <property type="match status" value="2"/>
</dbReference>
<dbReference type="Pfam" id="PF16203">
    <property type="entry name" value="ERCC3_RAD25_C"/>
    <property type="match status" value="1"/>
</dbReference>
<evidence type="ECO:0000256" key="6">
    <source>
        <dbReference type="ARBA" id="ARBA00023235"/>
    </source>
</evidence>
<evidence type="ECO:0000256" key="10">
    <source>
        <dbReference type="SAM" id="MobiDB-lite"/>
    </source>
</evidence>
<dbReference type="PANTHER" id="PTHR11274:SF0">
    <property type="entry name" value="GENERAL TRANSCRIPTION AND DNA REPAIR FACTOR IIH HELICASE SUBUNIT XPB"/>
    <property type="match status" value="1"/>
</dbReference>
<dbReference type="PRINTS" id="PR00851">
    <property type="entry name" value="XRODRMPGMNTB"/>
</dbReference>
<dbReference type="GO" id="GO:0003677">
    <property type="term" value="F:DNA binding"/>
    <property type="evidence" value="ECO:0007669"/>
    <property type="project" value="InterPro"/>
</dbReference>
<organism evidence="13 14">
    <name type="scientific">Halonotius pteroides</name>
    <dbReference type="NCBI Taxonomy" id="268735"/>
    <lineage>
        <taxon>Archaea</taxon>
        <taxon>Methanobacteriati</taxon>
        <taxon>Methanobacteriota</taxon>
        <taxon>Stenosarchaea group</taxon>
        <taxon>Halobacteria</taxon>
        <taxon>Halobacteriales</taxon>
        <taxon>Haloferacaceae</taxon>
        <taxon>Halonotius</taxon>
    </lineage>
</organism>
<dbReference type="SMART" id="SM00487">
    <property type="entry name" value="DEXDc"/>
    <property type="match status" value="1"/>
</dbReference>
<evidence type="ECO:0000256" key="4">
    <source>
        <dbReference type="ARBA" id="ARBA00022806"/>
    </source>
</evidence>
<evidence type="ECO:0000256" key="9">
    <source>
        <dbReference type="HAMAP-Rule" id="MF_01489"/>
    </source>
</evidence>
<dbReference type="InterPro" id="IPR027417">
    <property type="entry name" value="P-loop_NTPase"/>
</dbReference>
<keyword evidence="14" id="KW-1185">Reference proteome</keyword>
<dbReference type="PANTHER" id="PTHR11274">
    <property type="entry name" value="RAD25/XP-B DNA REPAIR HELICASE"/>
    <property type="match status" value="1"/>
</dbReference>
<dbReference type="InterPro" id="IPR014001">
    <property type="entry name" value="Helicase_ATP-bd"/>
</dbReference>
<evidence type="ECO:0000256" key="5">
    <source>
        <dbReference type="ARBA" id="ARBA00022840"/>
    </source>
</evidence>
<gene>
    <name evidence="9" type="primary">rad25</name>
    <name evidence="13" type="ORF">DP106_03760</name>
</gene>
<evidence type="ECO:0000256" key="3">
    <source>
        <dbReference type="ARBA" id="ARBA00022801"/>
    </source>
</evidence>
<dbReference type="EMBL" id="QMDW01000003">
    <property type="protein sequence ID" value="RJX51208.1"/>
    <property type="molecule type" value="Genomic_DNA"/>
</dbReference>
<keyword evidence="6 9" id="KW-0413">Isomerase</keyword>
<dbReference type="HAMAP" id="MF_01489">
    <property type="entry name" value="Helicase_Rad25_arch"/>
    <property type="match status" value="1"/>
</dbReference>
<evidence type="ECO:0000256" key="1">
    <source>
        <dbReference type="ARBA" id="ARBA00006637"/>
    </source>
</evidence>
<feature type="compositionally biased region" description="Acidic residues" evidence="10">
    <location>
        <begin position="1"/>
        <end position="15"/>
    </location>
</feature>
<dbReference type="SUPFAM" id="SSF52540">
    <property type="entry name" value="P-loop containing nucleoside triphosphate hydrolases"/>
    <property type="match status" value="1"/>
</dbReference>
<dbReference type="PROSITE" id="PS51194">
    <property type="entry name" value="HELICASE_CTER"/>
    <property type="match status" value="1"/>
</dbReference>
<dbReference type="EC" id="5.6.2.4" evidence="9"/>
<comment type="catalytic activity">
    <reaction evidence="7 9">
        <text>Couples ATP hydrolysis with the unwinding of duplex DNA by translocating in the 3'-5' direction.</text>
        <dbReference type="EC" id="5.6.2.4"/>
    </reaction>
</comment>
<comment type="similarity">
    <text evidence="1 9">Belongs to the helicase family. RAD25/XPB subfamily.</text>
</comment>
<keyword evidence="5 9" id="KW-0067">ATP-binding</keyword>
<comment type="caution">
    <text evidence="13">The sequence shown here is derived from an EMBL/GenBank/DDBJ whole genome shotgun (WGS) entry which is preliminary data.</text>
</comment>
<dbReference type="GO" id="GO:0043138">
    <property type="term" value="F:3'-5' DNA helicase activity"/>
    <property type="evidence" value="ECO:0007669"/>
    <property type="project" value="UniProtKB-EC"/>
</dbReference>
<dbReference type="AlphaFoldDB" id="A0A3A6Q2E5"/>
<evidence type="ECO:0000259" key="12">
    <source>
        <dbReference type="PROSITE" id="PS51194"/>
    </source>
</evidence>
<keyword evidence="2 9" id="KW-0547">Nucleotide-binding</keyword>
<dbReference type="InterPro" id="IPR032438">
    <property type="entry name" value="ERCC3_RAD25_C"/>
</dbReference>
<dbReference type="InterPro" id="IPR001650">
    <property type="entry name" value="Helicase_C-like"/>
</dbReference>
<feature type="region of interest" description="Disordered" evidence="10">
    <location>
        <begin position="1"/>
        <end position="47"/>
    </location>
</feature>
<sequence>MTDSDRDIDDSESSLDGDSATAAVDVDTTVDAADNGELPADADTTDLPTASLSLDDFYEVVDAEERPVLTASQIARRLNCSREEAKSGLDALETAGKLDRADVEHDPVVWYPATVGDLAGRERVVLFPTRREIVVDEPTQYTRAQLTQFAHLVDSTGTEPGTRGYLYRVRQEDIWAAPFDDLDELLASMRSVLPRQSPHLEEWVTAQWERASQFILRTHDDGYTVLEAANENLLGNVAQQKLPEDALRAPISDTEAWVNSDEVATVKRTLYEAGYPVADDRELDTGDALTAELTATLRAYQQAWVDTFLDQQAGVFVGPPGSGKTIAAIATLVAVGGETLILVPSRELAAQWREELTTHSTLTDADIGEYHGGTKDIRPVTIATYQTAGMDRHRQLFDSRGWGLIIYDEVQHIPSPIFRRSTQLQAAHRLGLSATPVREDDKEKEIFTLIGPPIGTDWAALFEAGFVAEPEVQIRYVPWRDDDAKNAYSSAETQDRHRIAAQNPAKIDEIRTLRGQHPDAKTLIFVDYLDQGTEIADALDVPFISGETAHHERQRQFAAFREGSEQTLVVSRIADEGIDLPNAELAVVASGLGGSRRQGTQRAGRTMRPVGNAVLYVLATRGSREEDFAQQQMRHLAGKGVRISEATISE</sequence>
<dbReference type="InterPro" id="IPR030882">
    <property type="entry name" value="Helicase_Rad25_arc"/>
</dbReference>
<dbReference type="Pfam" id="PF04851">
    <property type="entry name" value="ResIII"/>
    <property type="match status" value="1"/>
</dbReference>
<accession>A0A3A6Q2E5</accession>
<dbReference type="GO" id="GO:0016887">
    <property type="term" value="F:ATP hydrolysis activity"/>
    <property type="evidence" value="ECO:0007669"/>
    <property type="project" value="RHEA"/>
</dbReference>
<feature type="domain" description="Helicase C-terminal" evidence="12">
    <location>
        <begin position="505"/>
        <end position="650"/>
    </location>
</feature>
<feature type="domain" description="Helicase ATP-binding" evidence="11">
    <location>
        <begin position="305"/>
        <end position="454"/>
    </location>
</feature>
<dbReference type="OrthoDB" id="8379at2157"/>
<evidence type="ECO:0000313" key="14">
    <source>
        <dbReference type="Proteomes" id="UP000281564"/>
    </source>
</evidence>
<dbReference type="GO" id="GO:0005524">
    <property type="term" value="F:ATP binding"/>
    <property type="evidence" value="ECO:0007669"/>
    <property type="project" value="UniProtKB-UniRule"/>
</dbReference>